<proteinExistence type="predicted"/>
<protein>
    <submittedName>
        <fullName evidence="1">Uncharacterized protein</fullName>
    </submittedName>
</protein>
<accession>A0A1Y0E9K8</accession>
<dbReference type="EMBL" id="CP021431">
    <property type="protein sequence ID" value="ARU00294.1"/>
    <property type="molecule type" value="Genomic_DNA"/>
</dbReference>
<evidence type="ECO:0000313" key="2">
    <source>
        <dbReference type="Proteomes" id="UP000195273"/>
    </source>
</evidence>
<organism evidence="1 2">
    <name type="scientific">Yoonia vestfoldensis</name>
    <dbReference type="NCBI Taxonomy" id="245188"/>
    <lineage>
        <taxon>Bacteria</taxon>
        <taxon>Pseudomonadati</taxon>
        <taxon>Pseudomonadota</taxon>
        <taxon>Alphaproteobacteria</taxon>
        <taxon>Rhodobacterales</taxon>
        <taxon>Paracoccaceae</taxon>
        <taxon>Yoonia</taxon>
    </lineage>
</organism>
<dbReference type="Proteomes" id="UP000195273">
    <property type="component" value="Chromosome"/>
</dbReference>
<evidence type="ECO:0000313" key="1">
    <source>
        <dbReference type="EMBL" id="ARU00294.1"/>
    </source>
</evidence>
<dbReference type="RefSeq" id="WP_157898142.1">
    <property type="nucleotide sequence ID" value="NZ_CP021431.1"/>
</dbReference>
<name>A0A1Y0E9K8_9RHOB</name>
<gene>
    <name evidence="1" type="ORF">LOKVESSMR4R_00963</name>
</gene>
<sequence>MRQTYARLLALALIMLALLLALGFAAYVNAATPPHAASLGFFRGMAGTWPGPWC</sequence>
<dbReference type="AlphaFoldDB" id="A0A1Y0E9K8"/>
<keyword evidence="2" id="KW-1185">Reference proteome</keyword>
<reference evidence="1 2" key="1">
    <citation type="submission" date="2017-05" db="EMBL/GenBank/DDBJ databases">
        <title>Genome Sequence of Loktanella vestfoldensis Strain SMR4r Isolated from a Culture of the Diatom Skeletonema marinoi.</title>
        <authorList>
            <person name="Topel M."/>
            <person name="Pinder M.I.M."/>
            <person name="Johansson O.N."/>
            <person name="Kourtchenko O."/>
            <person name="Godhe A."/>
            <person name="Clarke A.K."/>
        </authorList>
    </citation>
    <scope>NUCLEOTIDE SEQUENCE [LARGE SCALE GENOMIC DNA]</scope>
    <source>
        <strain evidence="1 2">SMR4r</strain>
    </source>
</reference>
<dbReference type="KEGG" id="lvs:LOKVESSMR4R_00963"/>